<evidence type="ECO:0000313" key="2">
    <source>
        <dbReference type="EMBL" id="KIX14425.1"/>
    </source>
</evidence>
<comment type="caution">
    <text evidence="2">The sequence shown here is derived from an EMBL/GenBank/DDBJ whole genome shotgun (WGS) entry which is preliminary data.</text>
</comment>
<keyword evidence="3" id="KW-1185">Reference proteome</keyword>
<accession>A0A0D2JXZ0</accession>
<dbReference type="Proteomes" id="UP000032233">
    <property type="component" value="Unassembled WGS sequence"/>
</dbReference>
<dbReference type="EMBL" id="AZAC01000011">
    <property type="protein sequence ID" value="KIX14425.1"/>
    <property type="molecule type" value="Genomic_DNA"/>
</dbReference>
<dbReference type="AlphaFoldDB" id="A0A0D2JXZ0"/>
<protein>
    <submittedName>
        <fullName evidence="2">Uncharacterized protein</fullName>
    </submittedName>
</protein>
<dbReference type="STRING" id="1429043.X474_09805"/>
<evidence type="ECO:0000256" key="1">
    <source>
        <dbReference type="SAM" id="MobiDB-lite"/>
    </source>
</evidence>
<feature type="compositionally biased region" description="Low complexity" evidence="1">
    <location>
        <begin position="459"/>
        <end position="470"/>
    </location>
</feature>
<dbReference type="InParanoid" id="A0A0D2JXZ0"/>
<feature type="compositionally biased region" description="Polar residues" evidence="1">
    <location>
        <begin position="628"/>
        <end position="638"/>
    </location>
</feature>
<gene>
    <name evidence="2" type="ORF">X474_09805</name>
</gene>
<feature type="region of interest" description="Disordered" evidence="1">
    <location>
        <begin position="602"/>
        <end position="638"/>
    </location>
</feature>
<reference evidence="2 3" key="1">
    <citation type="submission" date="2013-11" db="EMBL/GenBank/DDBJ databases">
        <title>Metagenomic analysis of a methanogenic consortium involved in long chain n-alkane degradation.</title>
        <authorList>
            <person name="Davidova I.A."/>
            <person name="Callaghan A.V."/>
            <person name="Wawrik B."/>
            <person name="Pruitt S."/>
            <person name="Marks C."/>
            <person name="Duncan K.E."/>
            <person name="Suflita J.M."/>
        </authorList>
    </citation>
    <scope>NUCLEOTIDE SEQUENCE [LARGE SCALE GENOMIC DNA]</scope>
    <source>
        <strain evidence="2 3">SPR</strain>
    </source>
</reference>
<proteinExistence type="predicted"/>
<name>A0A0D2JXZ0_9BACT</name>
<feature type="region of interest" description="Disordered" evidence="1">
    <location>
        <begin position="449"/>
        <end position="470"/>
    </location>
</feature>
<sequence length="758" mass="82279">MAMGATGENIEVRTLADYRKNISDQMDGFADDLVLNNKKIGKAFDFSLQKVASFNSAVLNKQIEKVLSSMPIKGMDDKWSLLSGLKEISCLNEKMLSSEMIKEKLSIQKKQNSTRGKFKDFKTSLQSNLSSLVASSSMLSLEQQVQIHNSINKIPNLFTENLNLLRKDIFNRSLGLKEFSVRVSDKLKPAKKVIQDIIPEEFLGGEFNSFFPKMSGDTTNNKKGANNLNLSARDYQLTHGMFSLFGGNNFGFENVANTYPMPKLGTAFGFEFDAASDVKNGLSFYENTDSKNPLLSLNERKLPISGQRIESGLDKPKPVFYSAIDELKSRCEGLEKGLGSLGRLNSQIGAALAHLQANLRQKVKPNKNQGSKFVGSGALGGKNLLQPGLAKLADLSSGLNGVIAKVSGEASKIPDLLNASKKTLGGQGKAEADFRNNLKGISSSLEDFKNALNPPHQASKGSSSPSEKNNNKSFLDRIKTFFSSFSEGQKNEDKEVKGVTGQFGDLISKVSGKFKGLERVFSSLMGGAEGDGPSDNKSQLSSIKTTVGKEIGLSTGNNESHLRVDKQLSGWPADKKLNDTLNNANAIEAPLKGLSESFGKIASNSTKNSRGLRQKIDFNPNKNIPKLRTQSLPKSTGKASFGLNNRSLLGGDVFSDLEPMERFNAGASNLLINGGVDPLRSSQDDLSTKYEKGEESQALRNAGTALKDYSESKIKKYGKVQIDLLLKNKNSKKEEKAISQKVDDLADVYCGHAVAAGV</sequence>
<feature type="compositionally biased region" description="Polar residues" evidence="1">
    <location>
        <begin position="602"/>
        <end position="611"/>
    </location>
</feature>
<evidence type="ECO:0000313" key="3">
    <source>
        <dbReference type="Proteomes" id="UP000032233"/>
    </source>
</evidence>
<organism evidence="2 3">
    <name type="scientific">Dethiosulfatarculus sandiegensis</name>
    <dbReference type="NCBI Taxonomy" id="1429043"/>
    <lineage>
        <taxon>Bacteria</taxon>
        <taxon>Pseudomonadati</taxon>
        <taxon>Thermodesulfobacteriota</taxon>
        <taxon>Desulfarculia</taxon>
        <taxon>Desulfarculales</taxon>
        <taxon>Desulfarculaceae</taxon>
        <taxon>Dethiosulfatarculus</taxon>
    </lineage>
</organism>